<dbReference type="AlphaFoldDB" id="A0AAD7PBX4"/>
<dbReference type="EMBL" id="JARAOO010000012">
    <property type="protein sequence ID" value="KAJ7949229.1"/>
    <property type="molecule type" value="Genomic_DNA"/>
</dbReference>
<name>A0AAD7PBX4_QUISA</name>
<gene>
    <name evidence="1" type="ORF">O6P43_029591</name>
</gene>
<sequence>MWNCQILETDGRLKLSFVNYSQPDLQGQRGTSLSSERMSQTRFAWNNFYQWAIWAYPLEQRPLDTSDSSRSN</sequence>
<comment type="caution">
    <text evidence="1">The sequence shown here is derived from an EMBL/GenBank/DDBJ whole genome shotgun (WGS) entry which is preliminary data.</text>
</comment>
<evidence type="ECO:0000313" key="1">
    <source>
        <dbReference type="EMBL" id="KAJ7949229.1"/>
    </source>
</evidence>
<proteinExistence type="predicted"/>
<protein>
    <submittedName>
        <fullName evidence="1">Uncharacterized protein</fullName>
    </submittedName>
</protein>
<keyword evidence="2" id="KW-1185">Reference proteome</keyword>
<reference evidence="1" key="1">
    <citation type="journal article" date="2023" name="Science">
        <title>Elucidation of the pathway for biosynthesis of saponin adjuvants from the soapbark tree.</title>
        <authorList>
            <person name="Reed J."/>
            <person name="Orme A."/>
            <person name="El-Demerdash A."/>
            <person name="Owen C."/>
            <person name="Martin L.B.B."/>
            <person name="Misra R.C."/>
            <person name="Kikuchi S."/>
            <person name="Rejzek M."/>
            <person name="Martin A.C."/>
            <person name="Harkess A."/>
            <person name="Leebens-Mack J."/>
            <person name="Louveau T."/>
            <person name="Stephenson M.J."/>
            <person name="Osbourn A."/>
        </authorList>
    </citation>
    <scope>NUCLEOTIDE SEQUENCE</scope>
    <source>
        <strain evidence="1">S10</strain>
    </source>
</reference>
<evidence type="ECO:0000313" key="2">
    <source>
        <dbReference type="Proteomes" id="UP001163823"/>
    </source>
</evidence>
<dbReference type="KEGG" id="qsa:O6P43_029591"/>
<accession>A0AAD7PBX4</accession>
<organism evidence="1 2">
    <name type="scientific">Quillaja saponaria</name>
    <name type="common">Soap bark tree</name>
    <dbReference type="NCBI Taxonomy" id="32244"/>
    <lineage>
        <taxon>Eukaryota</taxon>
        <taxon>Viridiplantae</taxon>
        <taxon>Streptophyta</taxon>
        <taxon>Embryophyta</taxon>
        <taxon>Tracheophyta</taxon>
        <taxon>Spermatophyta</taxon>
        <taxon>Magnoliopsida</taxon>
        <taxon>eudicotyledons</taxon>
        <taxon>Gunneridae</taxon>
        <taxon>Pentapetalae</taxon>
        <taxon>rosids</taxon>
        <taxon>fabids</taxon>
        <taxon>Fabales</taxon>
        <taxon>Quillajaceae</taxon>
        <taxon>Quillaja</taxon>
    </lineage>
</organism>
<dbReference type="Proteomes" id="UP001163823">
    <property type="component" value="Chromosome 12"/>
</dbReference>